<feature type="region of interest" description="Disordered" evidence="4">
    <location>
        <begin position="1228"/>
        <end position="1254"/>
    </location>
</feature>
<comment type="caution">
    <text evidence="5">The sequence shown here is derived from an EMBL/GenBank/DDBJ whole genome shotgun (WGS) entry which is preliminary data.</text>
</comment>
<feature type="compositionally biased region" description="Basic residues" evidence="4">
    <location>
        <begin position="777"/>
        <end position="799"/>
    </location>
</feature>
<feature type="repeat" description="TPR" evidence="3">
    <location>
        <begin position="249"/>
        <end position="282"/>
    </location>
</feature>
<dbReference type="Pfam" id="PF13176">
    <property type="entry name" value="TPR_7"/>
    <property type="match status" value="1"/>
</dbReference>
<dbReference type="SUPFAM" id="SSF48452">
    <property type="entry name" value="TPR-like"/>
    <property type="match status" value="2"/>
</dbReference>
<evidence type="ECO:0000256" key="2">
    <source>
        <dbReference type="ARBA" id="ARBA00022803"/>
    </source>
</evidence>
<dbReference type="GO" id="GO:0016757">
    <property type="term" value="F:glycosyltransferase activity"/>
    <property type="evidence" value="ECO:0007669"/>
    <property type="project" value="UniProtKB-KW"/>
</dbReference>
<dbReference type="Proteomes" id="UP000186817">
    <property type="component" value="Unassembled WGS sequence"/>
</dbReference>
<dbReference type="InterPro" id="IPR019734">
    <property type="entry name" value="TPR_rpt"/>
</dbReference>
<feature type="compositionally biased region" description="Basic and acidic residues" evidence="4">
    <location>
        <begin position="1240"/>
        <end position="1254"/>
    </location>
</feature>
<dbReference type="Pfam" id="PF14559">
    <property type="entry name" value="TPR_19"/>
    <property type="match status" value="1"/>
</dbReference>
<keyword evidence="2 3" id="KW-0802">TPR repeat</keyword>
<feature type="repeat" description="TPR" evidence="3">
    <location>
        <begin position="213"/>
        <end position="246"/>
    </location>
</feature>
<reference evidence="5 6" key="1">
    <citation type="submission" date="2016-02" db="EMBL/GenBank/DDBJ databases">
        <title>Genome analysis of coral dinoflagellate symbionts highlights evolutionary adaptations to a symbiotic lifestyle.</title>
        <authorList>
            <person name="Aranda M."/>
            <person name="Li Y."/>
            <person name="Liew Y.J."/>
            <person name="Baumgarten S."/>
            <person name="Simakov O."/>
            <person name="Wilson M."/>
            <person name="Piel J."/>
            <person name="Ashoor H."/>
            <person name="Bougouffa S."/>
            <person name="Bajic V.B."/>
            <person name="Ryu T."/>
            <person name="Ravasi T."/>
            <person name="Bayer T."/>
            <person name="Micklem G."/>
            <person name="Kim H."/>
            <person name="Bhak J."/>
            <person name="Lajeunesse T.C."/>
            <person name="Voolstra C.R."/>
        </authorList>
    </citation>
    <scope>NUCLEOTIDE SEQUENCE [LARGE SCALE GENOMIC DNA]</scope>
    <source>
        <strain evidence="5 6">CCMP2467</strain>
    </source>
</reference>
<proteinExistence type="predicted"/>
<evidence type="ECO:0000313" key="6">
    <source>
        <dbReference type="Proteomes" id="UP000186817"/>
    </source>
</evidence>
<feature type="compositionally biased region" description="Low complexity" evidence="4">
    <location>
        <begin position="655"/>
        <end position="677"/>
    </location>
</feature>
<evidence type="ECO:0000256" key="1">
    <source>
        <dbReference type="ARBA" id="ARBA00022737"/>
    </source>
</evidence>
<dbReference type="EMBL" id="LSRX01000573">
    <property type="protein sequence ID" value="OLP93664.1"/>
    <property type="molecule type" value="Genomic_DNA"/>
</dbReference>
<keyword evidence="5" id="KW-0808">Transferase</keyword>
<keyword evidence="5" id="KW-0328">Glycosyltransferase</keyword>
<name>A0A1Q9DEM8_SYMMI</name>
<dbReference type="InterPro" id="IPR011990">
    <property type="entry name" value="TPR-like_helical_dom_sf"/>
</dbReference>
<feature type="compositionally biased region" description="Polar residues" evidence="4">
    <location>
        <begin position="735"/>
        <end position="745"/>
    </location>
</feature>
<evidence type="ECO:0000313" key="5">
    <source>
        <dbReference type="EMBL" id="OLP93664.1"/>
    </source>
</evidence>
<feature type="region of interest" description="Disordered" evidence="4">
    <location>
        <begin position="721"/>
        <end position="799"/>
    </location>
</feature>
<organism evidence="5 6">
    <name type="scientific">Symbiodinium microadriaticum</name>
    <name type="common">Dinoflagellate</name>
    <name type="synonym">Zooxanthella microadriatica</name>
    <dbReference type="NCBI Taxonomy" id="2951"/>
    <lineage>
        <taxon>Eukaryota</taxon>
        <taxon>Sar</taxon>
        <taxon>Alveolata</taxon>
        <taxon>Dinophyceae</taxon>
        <taxon>Suessiales</taxon>
        <taxon>Symbiodiniaceae</taxon>
        <taxon>Symbiodinium</taxon>
    </lineage>
</organism>
<dbReference type="PROSITE" id="PS50005">
    <property type="entry name" value="TPR"/>
    <property type="match status" value="3"/>
</dbReference>
<accession>A0A1Q9DEM8</accession>
<evidence type="ECO:0000256" key="4">
    <source>
        <dbReference type="SAM" id="MobiDB-lite"/>
    </source>
</evidence>
<feature type="region of interest" description="Disordered" evidence="4">
    <location>
        <begin position="655"/>
        <end position="699"/>
    </location>
</feature>
<dbReference type="PANTHER" id="PTHR45586">
    <property type="entry name" value="TPR REPEAT-CONTAINING PROTEIN PA4667"/>
    <property type="match status" value="1"/>
</dbReference>
<feature type="repeat" description="TPR" evidence="3">
    <location>
        <begin position="532"/>
        <end position="565"/>
    </location>
</feature>
<feature type="compositionally biased region" description="Basic and acidic residues" evidence="4">
    <location>
        <begin position="1449"/>
        <end position="1461"/>
    </location>
</feature>
<keyword evidence="6" id="KW-1185">Reference proteome</keyword>
<gene>
    <name evidence="5" type="primary">Ogt</name>
    <name evidence="5" type="ORF">AK812_SmicGene24407</name>
</gene>
<dbReference type="PANTHER" id="PTHR45586:SF1">
    <property type="entry name" value="LIPOPOLYSACCHARIDE ASSEMBLY PROTEIN B"/>
    <property type="match status" value="1"/>
</dbReference>
<feature type="region of interest" description="Disordered" evidence="4">
    <location>
        <begin position="1"/>
        <end position="32"/>
    </location>
</feature>
<dbReference type="InterPro" id="IPR051012">
    <property type="entry name" value="CellSynth/LPSAsmb/PSIAsmb"/>
</dbReference>
<dbReference type="Pfam" id="PF13432">
    <property type="entry name" value="TPR_16"/>
    <property type="match status" value="1"/>
</dbReference>
<dbReference type="OrthoDB" id="339325at2759"/>
<feature type="compositionally biased region" description="Basic and acidic residues" evidence="4">
    <location>
        <begin position="722"/>
        <end position="734"/>
    </location>
</feature>
<feature type="compositionally biased region" description="Low complexity" evidence="4">
    <location>
        <begin position="1534"/>
        <end position="1556"/>
    </location>
</feature>
<keyword evidence="1" id="KW-0677">Repeat</keyword>
<protein>
    <submittedName>
        <fullName evidence="5">UDP-N-acetylglucosamine--peptide N-acetylglucosaminyltransferase 110 kDa subunit</fullName>
    </submittedName>
</protein>
<feature type="compositionally biased region" description="Polar residues" evidence="4">
    <location>
        <begin position="1357"/>
        <end position="1371"/>
    </location>
</feature>
<feature type="compositionally biased region" description="Polar residues" evidence="4">
    <location>
        <begin position="1512"/>
        <end position="1533"/>
    </location>
</feature>
<dbReference type="Gene3D" id="1.25.40.10">
    <property type="entry name" value="Tetratricopeptide repeat domain"/>
    <property type="match status" value="2"/>
</dbReference>
<feature type="compositionally biased region" description="Low complexity" evidence="4">
    <location>
        <begin position="684"/>
        <end position="694"/>
    </location>
</feature>
<dbReference type="SMART" id="SM00028">
    <property type="entry name" value="TPR"/>
    <property type="match status" value="10"/>
</dbReference>
<feature type="compositionally biased region" description="Polar residues" evidence="4">
    <location>
        <begin position="1427"/>
        <end position="1441"/>
    </location>
</feature>
<sequence length="1726" mass="188843">MSRSWLGDDSAETDVAKDSSCHPQGGPTDTEDLERLLRRAERAAGLAGSAEQQWREVLMNARATLRRKPDDAIALRCAARALLSIDGDAAEIREYARQAAEYGDEASGFTLGYELHAYLGKLAEAERSSSLAEKHYSAALASKAGDEAAMLGLARVGKDGKAQARRLYEEVVSRHPDSAEGHRRLAELHLEADDALEAYRLAAQAAKLAPRDVSAHLCLGYASLKLGRADEAARSFEQAAVLQPNALDIPAMVALASLYRKAGRDEEAITYYKRVLDMRPGDYECTLSLANIHADRGVNGASQALHYFRTALQCRPTTVDCRSIYLQMAAVQIAINSWKDAQQTLESAVREHPDDAEIFRQLLSIYEQLKDSKGQYYCHRRLVQLGAATPATQTSYAALLLSEDRVREAREQLSQVIQLEPRNLMALLKLAHCHRQESRESNLEEARKLYEQVLHISPSNSEALEGAAFCARKGNQLDQAIQFYQQCLKVNQTAEGPLYYLGDILYRQHRHAECQFYLSRLVETNCATDYKTGALYLLAKSYVSLDEYEEAEKQARLGLALKPNHPHFLFILALVKNRMADFDSSIATLKKAFLHLSSADSDNLKIEIHDWLAQGNPARVDHRRIAVSSHMQLQGDQQLPGLQVFGQGRAASAASTQQQALVDAQPTTSPSRASAPASTPPASTPASTPASNSPMKCDKSQPFQVDLEEEILANAAAVSDALDEKKNKKKDGAKTSESFRTNNQKPKTEQNKAKSGKGTSGKGTAKTTAKSESKPGNKQKGKGKGKAKAKAKAKSKGKGKGMPVALVKCKLSMSKRLELRPNGCLEAVLKEVEENPEILGSSRGSNKRSRDAEVDVDTPYGTLLGKLTVQVQKKKGIQDLQLPVLNLQAFLWHVCSTMPCMTAFMQQRLALHPSQPDRKWRMCLYCDEISPGNPLRALNTRKVHAFYVSFAEYGAEARCQERFWYCICLARTTVVNTVVGGLSALTHKLLESADFNGLANGCLLTMGPSSQSPKCLFFAEMHTMLGDEAALKMVFDVKGESAFYAFCGCLRCHCSRVPLGSGFLLELRSAEPDRLLELRSAEPDHNAKLLSPTTRWNRSAEPNPITCWSREMLSLITCRNSEVSSPITCWNFEVLSPITRWNRSAEPNPITCWNFGMLSLITCRNSEVLSPITCWNFDVLSPITCWNSEVLRRVTLPEYSKRTQYVLWLVDVLDLDVDLHGYQLRTQPPRIPAADSATQTDRRTDGQTDRRTDGRFRAVLPGEQGTAETAPHFTCGLVGTFAPLTSHHWLFMVTQAHGPLEHEHGAVLLGECDKLLFEHTEEHGWIIRVESLGQCQDPITNKARRLRNVLPRGDNSKPLTQRGTPAAQSSYPARAQKPQADTAKPSAAEDEGQSSSSGQSGGGAKPADPLSDGRALRKGQPNRIPPQATSSNPTASTQQRGTPLASILRDGRRIPKPRDEQGPSPGPADRAAPTSTTTTTWTTATTTTDSQPGTHVAPPSNAGESSDDAVVMQSNHPQPVRQRATQSIFDNTGTTLTQPAASTATTAAQPTDSSSPGTGRLRSWQQVEQSLMEICRLSQDVEGPSGRRIQAQAEQALLNLLVDTQTAEELSEGDLDCGGQQQTQDTAVTATAAVQGIRHLRDLALASSTSPNVALSYAHVAPHVAVIVTWLNTMAVGDVRIHAQLLPLIRWKESWHCAPSTLAGEATTDLSRGMSSASQANSSVRL</sequence>
<evidence type="ECO:0000256" key="3">
    <source>
        <dbReference type="PROSITE-ProRule" id="PRU00339"/>
    </source>
</evidence>
<dbReference type="Pfam" id="PF13181">
    <property type="entry name" value="TPR_8"/>
    <property type="match status" value="1"/>
</dbReference>
<feature type="compositionally biased region" description="Low complexity" evidence="4">
    <location>
        <begin position="1474"/>
        <end position="1488"/>
    </location>
</feature>
<feature type="region of interest" description="Disordered" evidence="4">
    <location>
        <begin position="1346"/>
        <end position="1563"/>
    </location>
</feature>